<reference evidence="4 5" key="1">
    <citation type="submission" date="2018-10" db="EMBL/GenBank/DDBJ databases">
        <title>Thermophilic Lithotrophy and Phototrophy in an Intertidal, Iron-rich, Geothermal Spring.</title>
        <authorList>
            <person name="Ward L.M."/>
            <person name="Idei A."/>
            <person name="Nakagawa M."/>
            <person name="Ueno Y."/>
            <person name="Fischer W."/>
            <person name="Mcglynn S.E."/>
        </authorList>
    </citation>
    <scope>NUCLEOTIDE SEQUENCE [LARGE SCALE GENOMIC DNA]</scope>
    <source>
        <strain evidence="4">J137</strain>
    </source>
</reference>
<dbReference type="EMBL" id="RFKV01000039">
    <property type="protein sequence ID" value="RMD77372.1"/>
    <property type="molecule type" value="Genomic_DNA"/>
</dbReference>
<evidence type="ECO:0000259" key="3">
    <source>
        <dbReference type="Pfam" id="PF05175"/>
    </source>
</evidence>
<keyword evidence="1" id="KW-0489">Methyltransferase</keyword>
<organism evidence="4 5">
    <name type="scientific">Candidatus Dojkabacteria bacterium</name>
    <dbReference type="NCBI Taxonomy" id="2099670"/>
    <lineage>
        <taxon>Bacteria</taxon>
        <taxon>Candidatus Dojkabacteria</taxon>
    </lineage>
</organism>
<gene>
    <name evidence="4" type="ORF">D6810_01120</name>
</gene>
<dbReference type="AlphaFoldDB" id="A0A3M0YZ58"/>
<dbReference type="Proteomes" id="UP000269410">
    <property type="component" value="Unassembled WGS sequence"/>
</dbReference>
<keyword evidence="2" id="KW-0808">Transferase</keyword>
<evidence type="ECO:0000256" key="1">
    <source>
        <dbReference type="ARBA" id="ARBA00022603"/>
    </source>
</evidence>
<dbReference type="InterPro" id="IPR046977">
    <property type="entry name" value="RsmC/RlmG"/>
</dbReference>
<dbReference type="SUPFAM" id="SSF53335">
    <property type="entry name" value="S-adenosyl-L-methionine-dependent methyltransferases"/>
    <property type="match status" value="1"/>
</dbReference>
<dbReference type="PANTHER" id="PTHR47816:SF4">
    <property type="entry name" value="RIBOSOMAL RNA SMALL SUBUNIT METHYLTRANSFERASE C"/>
    <property type="match status" value="1"/>
</dbReference>
<dbReference type="InterPro" id="IPR029063">
    <property type="entry name" value="SAM-dependent_MTases_sf"/>
</dbReference>
<evidence type="ECO:0000313" key="5">
    <source>
        <dbReference type="Proteomes" id="UP000269410"/>
    </source>
</evidence>
<feature type="domain" description="Methyltransferase small" evidence="3">
    <location>
        <begin position="22"/>
        <end position="188"/>
    </location>
</feature>
<dbReference type="PANTHER" id="PTHR47816">
    <property type="entry name" value="RIBOSOMAL RNA SMALL SUBUNIT METHYLTRANSFERASE C"/>
    <property type="match status" value="1"/>
</dbReference>
<dbReference type="GO" id="GO:0032259">
    <property type="term" value="P:methylation"/>
    <property type="evidence" value="ECO:0007669"/>
    <property type="project" value="UniProtKB-KW"/>
</dbReference>
<comment type="caution">
    <text evidence="4">The sequence shown here is derived from an EMBL/GenBank/DDBJ whole genome shotgun (WGS) entry which is preliminary data.</text>
</comment>
<name>A0A3M0YZ58_9BACT</name>
<dbReference type="Pfam" id="PF05175">
    <property type="entry name" value="MTS"/>
    <property type="match status" value="1"/>
</dbReference>
<dbReference type="Gene3D" id="3.40.50.150">
    <property type="entry name" value="Vaccinia Virus protein VP39"/>
    <property type="match status" value="1"/>
</dbReference>
<dbReference type="InterPro" id="IPR007848">
    <property type="entry name" value="Small_mtfrase_dom"/>
</dbReference>
<dbReference type="GO" id="GO:0008757">
    <property type="term" value="F:S-adenosylmethionine-dependent methyltransferase activity"/>
    <property type="evidence" value="ECO:0007669"/>
    <property type="project" value="InterPro"/>
</dbReference>
<proteinExistence type="predicted"/>
<sequence length="190" mass="22054">MDKYNPLLRIHFQFEHKGFLINFVTQHGTQSAQKIDTVSKLIIEKVKIGQEVKSVFVSNAGYGSFSIPMALENPKVEFELTDRDFVNVNLIKENIKNNDLKNCINYLSDGLEHAKKKEYDLVLLNYNRQFGKVWLENFLSSSASVLSSRKGKLILVTHRSLKEFVKRLTIQKFGNYKKVFHDNNYYILST</sequence>
<accession>A0A3M0YZ58</accession>
<evidence type="ECO:0000256" key="2">
    <source>
        <dbReference type="ARBA" id="ARBA00022679"/>
    </source>
</evidence>
<protein>
    <recommendedName>
        <fullName evidence="3">Methyltransferase small domain-containing protein</fullName>
    </recommendedName>
</protein>
<evidence type="ECO:0000313" key="4">
    <source>
        <dbReference type="EMBL" id="RMD77372.1"/>
    </source>
</evidence>